<dbReference type="OrthoDB" id="6105938at2759"/>
<keyword evidence="1" id="KW-0862">Zinc</keyword>
<dbReference type="InterPro" id="IPR001841">
    <property type="entry name" value="Znf_RING"/>
</dbReference>
<dbReference type="EMBL" id="MU157824">
    <property type="protein sequence ID" value="KAF9535509.1"/>
    <property type="molecule type" value="Genomic_DNA"/>
</dbReference>
<evidence type="ECO:0000313" key="4">
    <source>
        <dbReference type="EMBL" id="KAF9535509.1"/>
    </source>
</evidence>
<dbReference type="PANTHER" id="PTHR23327">
    <property type="entry name" value="RING FINGER PROTEIN 127"/>
    <property type="match status" value="1"/>
</dbReference>
<dbReference type="GO" id="GO:0008270">
    <property type="term" value="F:zinc ion binding"/>
    <property type="evidence" value="ECO:0007669"/>
    <property type="project" value="UniProtKB-KW"/>
</dbReference>
<reference evidence="4" key="1">
    <citation type="submission" date="2020-11" db="EMBL/GenBank/DDBJ databases">
        <authorList>
            <consortium name="DOE Joint Genome Institute"/>
            <person name="Ahrendt S."/>
            <person name="Riley R."/>
            <person name="Andreopoulos W."/>
            <person name="Labutti K."/>
            <person name="Pangilinan J."/>
            <person name="Ruiz-Duenas F.J."/>
            <person name="Barrasa J.M."/>
            <person name="Sanchez-Garcia M."/>
            <person name="Camarero S."/>
            <person name="Miyauchi S."/>
            <person name="Serrano A."/>
            <person name="Linde D."/>
            <person name="Babiker R."/>
            <person name="Drula E."/>
            <person name="Ayuso-Fernandez I."/>
            <person name="Pacheco R."/>
            <person name="Padilla G."/>
            <person name="Ferreira P."/>
            <person name="Barriuso J."/>
            <person name="Kellner H."/>
            <person name="Castanera R."/>
            <person name="Alfaro M."/>
            <person name="Ramirez L."/>
            <person name="Pisabarro A.G."/>
            <person name="Kuo A."/>
            <person name="Tritt A."/>
            <person name="Lipzen A."/>
            <person name="He G."/>
            <person name="Yan M."/>
            <person name="Ng V."/>
            <person name="Cullen D."/>
            <person name="Martin F."/>
            <person name="Rosso M.-N."/>
            <person name="Henrissat B."/>
            <person name="Hibbett D."/>
            <person name="Martinez A.T."/>
            <person name="Grigoriev I.V."/>
        </authorList>
    </citation>
    <scope>NUCLEOTIDE SEQUENCE</scope>
    <source>
        <strain evidence="4">CBS 506.95</strain>
    </source>
</reference>
<comment type="caution">
    <text evidence="4">The sequence shown here is derived from an EMBL/GenBank/DDBJ whole genome shotgun (WGS) entry which is preliminary data.</text>
</comment>
<accession>A0A9P6EVH2</accession>
<evidence type="ECO:0000256" key="1">
    <source>
        <dbReference type="PROSITE-ProRule" id="PRU00175"/>
    </source>
</evidence>
<keyword evidence="1" id="KW-0863">Zinc-finger</keyword>
<evidence type="ECO:0000256" key="2">
    <source>
        <dbReference type="SAM" id="MobiDB-lite"/>
    </source>
</evidence>
<feature type="region of interest" description="Disordered" evidence="2">
    <location>
        <begin position="22"/>
        <end position="57"/>
    </location>
</feature>
<organism evidence="4 5">
    <name type="scientific">Crepidotus variabilis</name>
    <dbReference type="NCBI Taxonomy" id="179855"/>
    <lineage>
        <taxon>Eukaryota</taxon>
        <taxon>Fungi</taxon>
        <taxon>Dikarya</taxon>
        <taxon>Basidiomycota</taxon>
        <taxon>Agaricomycotina</taxon>
        <taxon>Agaricomycetes</taxon>
        <taxon>Agaricomycetidae</taxon>
        <taxon>Agaricales</taxon>
        <taxon>Agaricineae</taxon>
        <taxon>Crepidotaceae</taxon>
        <taxon>Crepidotus</taxon>
    </lineage>
</organism>
<sequence length="361" mass="39931">MSEDEFDALPDDFADISGVDWDTLLAAPPGPGQQVGAPPENASQLSNRQPSTSYFSDGEELDESFLAAVDRAEQQALARLSMGQPPSEVAPVVANSHSSAQPDIARPSGISALSSTLQLANEPPVRSSRHFPDPPVASSSKTEYTRQKSISVLPCKRPPPEDSVHSSPKGKSKAKSEPRLQEILSSYEDELTCPICCDLLVASQVGNPCGHTFCGECGWQWHIENKNKGCPCCRQDLDQEIPMIPNIAIDNTVEKHVQALSLSGLEEWDVGGRKFKEWTSRQERWKKGSAKRERKKARRPRSFIPVRTFGFLDHLEQLQLPADDLNEDPTYEDSDVELIPRPIRRARRGRRRGSEAVLEVG</sequence>
<dbReference type="AlphaFoldDB" id="A0A9P6EVH2"/>
<evidence type="ECO:0000313" key="5">
    <source>
        <dbReference type="Proteomes" id="UP000807306"/>
    </source>
</evidence>
<protein>
    <recommendedName>
        <fullName evidence="3">RING-type domain-containing protein</fullName>
    </recommendedName>
</protein>
<gene>
    <name evidence="4" type="ORF">CPB83DRAFT_888214</name>
</gene>
<keyword evidence="5" id="KW-1185">Reference proteome</keyword>
<feature type="region of interest" description="Disordered" evidence="2">
    <location>
        <begin position="80"/>
        <end position="107"/>
    </location>
</feature>
<proteinExistence type="predicted"/>
<feature type="domain" description="RING-type" evidence="3">
    <location>
        <begin position="193"/>
        <end position="234"/>
    </location>
</feature>
<feature type="compositionally biased region" description="Polar residues" evidence="2">
    <location>
        <begin position="137"/>
        <end position="150"/>
    </location>
</feature>
<feature type="region of interest" description="Disordered" evidence="2">
    <location>
        <begin position="120"/>
        <end position="178"/>
    </location>
</feature>
<dbReference type="InterPro" id="IPR013083">
    <property type="entry name" value="Znf_RING/FYVE/PHD"/>
</dbReference>
<dbReference type="Gene3D" id="3.30.40.10">
    <property type="entry name" value="Zinc/RING finger domain, C3HC4 (zinc finger)"/>
    <property type="match status" value="1"/>
</dbReference>
<dbReference type="SUPFAM" id="SSF57850">
    <property type="entry name" value="RING/U-box"/>
    <property type="match status" value="1"/>
</dbReference>
<keyword evidence="1" id="KW-0479">Metal-binding</keyword>
<dbReference type="Pfam" id="PF13923">
    <property type="entry name" value="zf-C3HC4_2"/>
    <property type="match status" value="1"/>
</dbReference>
<dbReference type="Proteomes" id="UP000807306">
    <property type="component" value="Unassembled WGS sequence"/>
</dbReference>
<dbReference type="PROSITE" id="PS50089">
    <property type="entry name" value="ZF_RING_2"/>
    <property type="match status" value="1"/>
</dbReference>
<name>A0A9P6EVH2_9AGAR</name>
<evidence type="ECO:0000259" key="3">
    <source>
        <dbReference type="PROSITE" id="PS50089"/>
    </source>
</evidence>
<feature type="compositionally biased region" description="Polar residues" evidence="2">
    <location>
        <begin position="41"/>
        <end position="55"/>
    </location>
</feature>